<protein>
    <submittedName>
        <fullName evidence="1">Uncharacterized protein</fullName>
    </submittedName>
</protein>
<sequence>MDRDAYIRTLTAISEDILQQTGIPVWFCEIFGGRRWSYLAGEMQEDGHGEILMIQRREIGSGIGMASPSLSDVPDEILQDAATKALLARVKMK</sequence>
<evidence type="ECO:0000313" key="1">
    <source>
        <dbReference type="EMBL" id="PKK89521.1"/>
    </source>
</evidence>
<reference evidence="1 2" key="1">
    <citation type="journal article" date="2017" name="ISME J.">
        <title>Potential for microbial H2 and metal transformations associated with novel bacteria and archaea in deep terrestrial subsurface sediments.</title>
        <authorList>
            <person name="Hernsdorf A.W."/>
            <person name="Amano Y."/>
            <person name="Miyakawa K."/>
            <person name="Ise K."/>
            <person name="Suzuki Y."/>
            <person name="Anantharaman K."/>
            <person name="Probst A."/>
            <person name="Burstein D."/>
            <person name="Thomas B.C."/>
            <person name="Banfield J.F."/>
        </authorList>
    </citation>
    <scope>NUCLEOTIDE SEQUENCE [LARGE SCALE GENOMIC DNA]</scope>
    <source>
        <strain evidence="1">HGW-Wallbacteria-1</strain>
    </source>
</reference>
<name>A0A2N1PMF2_9BACT</name>
<gene>
    <name evidence="1" type="ORF">CVV64_14015</name>
</gene>
<dbReference type="AlphaFoldDB" id="A0A2N1PMF2"/>
<comment type="caution">
    <text evidence="1">The sequence shown here is derived from an EMBL/GenBank/DDBJ whole genome shotgun (WGS) entry which is preliminary data.</text>
</comment>
<evidence type="ECO:0000313" key="2">
    <source>
        <dbReference type="Proteomes" id="UP000233256"/>
    </source>
</evidence>
<dbReference type="EMBL" id="PGXC01000016">
    <property type="protein sequence ID" value="PKK89521.1"/>
    <property type="molecule type" value="Genomic_DNA"/>
</dbReference>
<accession>A0A2N1PMF2</accession>
<organism evidence="1 2">
    <name type="scientific">Candidatus Wallbacteria bacterium HGW-Wallbacteria-1</name>
    <dbReference type="NCBI Taxonomy" id="2013854"/>
    <lineage>
        <taxon>Bacteria</taxon>
        <taxon>Candidatus Walliibacteriota</taxon>
    </lineage>
</organism>
<dbReference type="Proteomes" id="UP000233256">
    <property type="component" value="Unassembled WGS sequence"/>
</dbReference>
<proteinExistence type="predicted"/>